<protein>
    <submittedName>
        <fullName evidence="4">Choline kinase</fullName>
    </submittedName>
</protein>
<dbReference type="PANTHER" id="PTHR43584:SF5">
    <property type="entry name" value="PROTEIN LICC"/>
    <property type="match status" value="1"/>
</dbReference>
<dbReference type="InterPro" id="IPR050065">
    <property type="entry name" value="GlmU-like"/>
</dbReference>
<feature type="domain" description="Nucleotidyl transferase" evidence="3">
    <location>
        <begin position="4"/>
        <end position="125"/>
    </location>
</feature>
<dbReference type="eggNOG" id="COG1213">
    <property type="taxonomic scope" value="Bacteria"/>
</dbReference>
<evidence type="ECO:0000313" key="5">
    <source>
        <dbReference type="Proteomes" id="UP000183015"/>
    </source>
</evidence>
<dbReference type="EMBL" id="FOAZ01000016">
    <property type="protein sequence ID" value="SEL99058.1"/>
    <property type="molecule type" value="Genomic_DNA"/>
</dbReference>
<dbReference type="CDD" id="cd02523">
    <property type="entry name" value="PC_cytidylyltransferase"/>
    <property type="match status" value="1"/>
</dbReference>
<dbReference type="InterPro" id="IPR005835">
    <property type="entry name" value="NTP_transferase_dom"/>
</dbReference>
<dbReference type="RefSeq" id="WP_042451518.1">
    <property type="nucleotide sequence ID" value="NZ_BBPN01000022.1"/>
</dbReference>
<keyword evidence="2" id="KW-0548">Nucleotidyltransferase</keyword>
<dbReference type="STRING" id="235985.SAMN05414137_11697"/>
<evidence type="ECO:0000256" key="1">
    <source>
        <dbReference type="ARBA" id="ARBA00022679"/>
    </source>
</evidence>
<evidence type="ECO:0000256" key="2">
    <source>
        <dbReference type="ARBA" id="ARBA00022695"/>
    </source>
</evidence>
<dbReference type="PANTHER" id="PTHR43584">
    <property type="entry name" value="NUCLEOTIDYL TRANSFERASE"/>
    <property type="match status" value="1"/>
</dbReference>
<evidence type="ECO:0000313" key="4">
    <source>
        <dbReference type="EMBL" id="SEL99058.1"/>
    </source>
</evidence>
<dbReference type="OrthoDB" id="9801810at2"/>
<dbReference type="GO" id="GO:0016301">
    <property type="term" value="F:kinase activity"/>
    <property type="evidence" value="ECO:0007669"/>
    <property type="project" value="UniProtKB-KW"/>
</dbReference>
<keyword evidence="5" id="KW-1185">Reference proteome</keyword>
<dbReference type="Proteomes" id="UP000183015">
    <property type="component" value="Unassembled WGS sequence"/>
</dbReference>
<dbReference type="GO" id="GO:0016779">
    <property type="term" value="F:nucleotidyltransferase activity"/>
    <property type="evidence" value="ECO:0007669"/>
    <property type="project" value="UniProtKB-KW"/>
</dbReference>
<dbReference type="InterPro" id="IPR029044">
    <property type="entry name" value="Nucleotide-diphossugar_trans"/>
</dbReference>
<dbReference type="AlphaFoldDB" id="A0A1H7UQX4"/>
<dbReference type="Pfam" id="PF00483">
    <property type="entry name" value="NTP_transferase"/>
    <property type="match status" value="1"/>
</dbReference>
<reference evidence="5" key="1">
    <citation type="submission" date="2016-10" db="EMBL/GenBank/DDBJ databases">
        <authorList>
            <person name="Varghese N."/>
        </authorList>
    </citation>
    <scope>NUCLEOTIDE SEQUENCE [LARGE SCALE GENOMIC DNA]</scope>
    <source>
        <strain evidence="5">DSM 45096 / BCRC 16803 / CGMCC 4.1857 / CIP 109030 / JCM 12277 / KCTC 19219 / NBRC 100920 / 33214</strain>
    </source>
</reference>
<organism evidence="4 5">
    <name type="scientific">Streptacidiphilus jiangxiensis</name>
    <dbReference type="NCBI Taxonomy" id="235985"/>
    <lineage>
        <taxon>Bacteria</taxon>
        <taxon>Bacillati</taxon>
        <taxon>Actinomycetota</taxon>
        <taxon>Actinomycetes</taxon>
        <taxon>Kitasatosporales</taxon>
        <taxon>Streptomycetaceae</taxon>
        <taxon>Streptacidiphilus</taxon>
    </lineage>
</organism>
<evidence type="ECO:0000259" key="3">
    <source>
        <dbReference type="Pfam" id="PF00483"/>
    </source>
</evidence>
<proteinExistence type="predicted"/>
<sequence length="251" mass="27774">MIGLVPAAGAGSRLRPYTDTLPKALVPVDDERTILDITLRNFAEVEMRDVAIIVGYCADAIRERKTALEKRHGVTLHLVDNPKAETWNNCYTVWCARDLFKEGVILANSDTIHPASVERTLLEANAKLTAAGQQPGVLLALDTVKKLADEEMKVTVDPEKGARRITKLMDPADATGEYIGVTLINPSAADALASALQATFERDPQLYYEDGYQEMIDRGLRIDVQPIGQVDWVEVDNHEDLARGRELACRY</sequence>
<keyword evidence="1" id="KW-0808">Transferase</keyword>
<keyword evidence="4" id="KW-0418">Kinase</keyword>
<gene>
    <name evidence="4" type="ORF">SAMN05414137_11697</name>
</gene>
<dbReference type="SUPFAM" id="SSF53448">
    <property type="entry name" value="Nucleotide-diphospho-sugar transferases"/>
    <property type="match status" value="1"/>
</dbReference>
<accession>A0A1H7UQX4</accession>
<name>A0A1H7UQX4_STRJI</name>
<dbReference type="Gene3D" id="3.90.550.10">
    <property type="entry name" value="Spore Coat Polysaccharide Biosynthesis Protein SpsA, Chain A"/>
    <property type="match status" value="1"/>
</dbReference>